<evidence type="ECO:0000256" key="1">
    <source>
        <dbReference type="SAM" id="MobiDB-lite"/>
    </source>
</evidence>
<evidence type="ECO:0000313" key="3">
    <source>
        <dbReference type="Proteomes" id="UP000272729"/>
    </source>
</evidence>
<gene>
    <name evidence="2" type="ORF">DFJ66_2596</name>
</gene>
<reference evidence="2 3" key="1">
    <citation type="submission" date="2018-10" db="EMBL/GenBank/DDBJ databases">
        <title>Sequencing the genomes of 1000 actinobacteria strains.</title>
        <authorList>
            <person name="Klenk H.-P."/>
        </authorList>
    </citation>
    <scope>NUCLEOTIDE SEQUENCE [LARGE SCALE GENOMIC DNA]</scope>
    <source>
        <strain evidence="2 3">DSM 43911</strain>
    </source>
</reference>
<dbReference type="EMBL" id="RBXR01000001">
    <property type="protein sequence ID" value="RKT69376.1"/>
    <property type="molecule type" value="Genomic_DNA"/>
</dbReference>
<proteinExistence type="predicted"/>
<dbReference type="AlphaFoldDB" id="A0A495X7E8"/>
<protein>
    <submittedName>
        <fullName evidence="2">Uncharacterized protein</fullName>
    </submittedName>
</protein>
<name>A0A495X7E8_9PSEU</name>
<comment type="caution">
    <text evidence="2">The sequence shown here is derived from an EMBL/GenBank/DDBJ whole genome shotgun (WGS) entry which is preliminary data.</text>
</comment>
<keyword evidence="3" id="KW-1185">Reference proteome</keyword>
<dbReference type="Proteomes" id="UP000272729">
    <property type="component" value="Unassembled WGS sequence"/>
</dbReference>
<accession>A0A495X7E8</accession>
<sequence length="129" mass="14184">MSRRWHVTKEELEFVTWLSRVNQDLGRYIVRLMDETNPLCTTEYTTDVGQVATDLAHALTEAAQVIRNGARTPPRQSRGSGQRALHAQAATDHTPGQPDLNHEHSGAHLHAMSAAAGTPDTGSHDPDRL</sequence>
<evidence type="ECO:0000313" key="2">
    <source>
        <dbReference type="EMBL" id="RKT69376.1"/>
    </source>
</evidence>
<organism evidence="2 3">
    <name type="scientific">Saccharothrix variisporea</name>
    <dbReference type="NCBI Taxonomy" id="543527"/>
    <lineage>
        <taxon>Bacteria</taxon>
        <taxon>Bacillati</taxon>
        <taxon>Actinomycetota</taxon>
        <taxon>Actinomycetes</taxon>
        <taxon>Pseudonocardiales</taxon>
        <taxon>Pseudonocardiaceae</taxon>
        <taxon>Saccharothrix</taxon>
    </lineage>
</organism>
<feature type="region of interest" description="Disordered" evidence="1">
    <location>
        <begin position="66"/>
        <end position="129"/>
    </location>
</feature>